<protein>
    <submittedName>
        <fullName evidence="7">CDP-glycerol glycerophosphotransferase family protein</fullName>
    </submittedName>
</protein>
<dbReference type="Pfam" id="PF04464">
    <property type="entry name" value="Glyphos_transf"/>
    <property type="match status" value="1"/>
</dbReference>
<dbReference type="Proteomes" id="UP001556040">
    <property type="component" value="Unassembled WGS sequence"/>
</dbReference>
<dbReference type="Gene3D" id="3.40.50.11820">
    <property type="match status" value="1"/>
</dbReference>
<dbReference type="EMBL" id="JBFMIA010000002">
    <property type="protein sequence ID" value="MEW9501070.1"/>
    <property type="molecule type" value="Genomic_DNA"/>
</dbReference>
<evidence type="ECO:0000313" key="8">
    <source>
        <dbReference type="Proteomes" id="UP001556040"/>
    </source>
</evidence>
<evidence type="ECO:0000256" key="3">
    <source>
        <dbReference type="ARBA" id="ARBA00022475"/>
    </source>
</evidence>
<evidence type="ECO:0000313" key="7">
    <source>
        <dbReference type="EMBL" id="MEW9501070.1"/>
    </source>
</evidence>
<keyword evidence="5" id="KW-0777">Teichoic acid biosynthesis</keyword>
<comment type="caution">
    <text evidence="7">The sequence shown here is derived from an EMBL/GenBank/DDBJ whole genome shotgun (WGS) entry which is preliminary data.</text>
</comment>
<evidence type="ECO:0000256" key="6">
    <source>
        <dbReference type="ARBA" id="ARBA00023136"/>
    </source>
</evidence>
<evidence type="ECO:0000256" key="5">
    <source>
        <dbReference type="ARBA" id="ARBA00022944"/>
    </source>
</evidence>
<reference evidence="7 8" key="1">
    <citation type="journal article" date="1979" name="Int. J. Syst. Evol. Microbiol.">
        <title>Bacillus globisporus subsp. marinus subsp. nov.</title>
        <authorList>
            <person name="Liu H."/>
        </authorList>
    </citation>
    <scope>NUCLEOTIDE SEQUENCE [LARGE SCALE GENOMIC DNA]</scope>
    <source>
        <strain evidence="7 8">DSM 1297</strain>
    </source>
</reference>
<keyword evidence="3" id="KW-1003">Cell membrane</keyword>
<sequence length="394" mass="46377">MKGKARVKEIISILLIYIFNCFPVKNNKIFLFSYYGSQYGCNPKSISEYITQHDLEKKYDVVWALNDSQQSKQLRRVRTVKTMSLRYFYELCTSKIVITNFRTTSHYVKRKNQYYIQTWHSSLRLKQIEKDAENSLSKQYIKMAKKDSQKCDLLLSGCKYSTRIFKRSFWYTGEIFEYGTPRNDVLFKNNKQRKDEIIKNLGLNPSKNIILYAPTFRKNNSIGVYDLDFKKIKEKLNKKFGGEWVFLVKLHPHLLDMSNQLIHDNQVKDVTSYDDIQELLLIADVLISDYSSLIFDFSLTGRPCFLYVPDFKEYTSSERQLYFELSELPFITATSNVDLEGKIIEFDEKKYKSNVNEFLDGIGSFEEGLACKKLMERIAAICFEQQRSEMNEAI</sequence>
<dbReference type="Gene3D" id="3.40.50.12580">
    <property type="match status" value="1"/>
</dbReference>
<dbReference type="PANTHER" id="PTHR37316:SF3">
    <property type="entry name" value="TEICHOIC ACID GLYCEROL-PHOSPHATE TRANSFERASE"/>
    <property type="match status" value="1"/>
</dbReference>
<dbReference type="PANTHER" id="PTHR37316">
    <property type="entry name" value="TEICHOIC ACID GLYCEROL-PHOSPHATE PRIMASE"/>
    <property type="match status" value="1"/>
</dbReference>
<evidence type="ECO:0000256" key="4">
    <source>
        <dbReference type="ARBA" id="ARBA00022679"/>
    </source>
</evidence>
<dbReference type="RefSeq" id="WP_367778408.1">
    <property type="nucleotide sequence ID" value="NZ_JBFMIA010000002.1"/>
</dbReference>
<organism evidence="7 8">
    <name type="scientific">Jeotgalibacillus marinus</name>
    <dbReference type="NCBI Taxonomy" id="86667"/>
    <lineage>
        <taxon>Bacteria</taxon>
        <taxon>Bacillati</taxon>
        <taxon>Bacillota</taxon>
        <taxon>Bacilli</taxon>
        <taxon>Bacillales</taxon>
        <taxon>Caryophanaceae</taxon>
        <taxon>Jeotgalibacillus</taxon>
    </lineage>
</organism>
<dbReference type="InterPro" id="IPR007554">
    <property type="entry name" value="Glycerophosphate_synth"/>
</dbReference>
<keyword evidence="4" id="KW-0808">Transferase</keyword>
<keyword evidence="6" id="KW-0472">Membrane</keyword>
<dbReference type="InterPro" id="IPR051612">
    <property type="entry name" value="Teichoic_Acid_Biosynth"/>
</dbReference>
<comment type="similarity">
    <text evidence="2">Belongs to the CDP-glycerol glycerophosphotransferase family.</text>
</comment>
<name>A0ABV3Q152_9BACL</name>
<accession>A0ABV3Q152</accession>
<dbReference type="InterPro" id="IPR043148">
    <property type="entry name" value="TagF_C"/>
</dbReference>
<gene>
    <name evidence="7" type="ORF">AB1471_04535</name>
</gene>
<comment type="subcellular location">
    <subcellularLocation>
        <location evidence="1">Cell membrane</location>
        <topology evidence="1">Peripheral membrane protein</topology>
    </subcellularLocation>
</comment>
<dbReference type="InterPro" id="IPR043149">
    <property type="entry name" value="TagF_N"/>
</dbReference>
<evidence type="ECO:0000256" key="2">
    <source>
        <dbReference type="ARBA" id="ARBA00010488"/>
    </source>
</evidence>
<keyword evidence="8" id="KW-1185">Reference proteome</keyword>
<dbReference type="SUPFAM" id="SSF53756">
    <property type="entry name" value="UDP-Glycosyltransferase/glycogen phosphorylase"/>
    <property type="match status" value="1"/>
</dbReference>
<proteinExistence type="inferred from homology"/>
<evidence type="ECO:0000256" key="1">
    <source>
        <dbReference type="ARBA" id="ARBA00004202"/>
    </source>
</evidence>